<dbReference type="InterPro" id="IPR023404">
    <property type="entry name" value="rSAM_horseshoe"/>
</dbReference>
<comment type="cofactor">
    <cofactor evidence="15 17">
        <name>[4Fe-4S] cluster</name>
        <dbReference type="ChEBI" id="CHEBI:49883"/>
    </cofactor>
    <text evidence="15 17">Binds 1 [4Fe-4S] cluster. The cluster is coordinated with 3 cysteines and an exchangeable S-adenosyl-L-methionine.</text>
</comment>
<feature type="binding site" evidence="16">
    <location>
        <begin position="67"/>
        <end position="69"/>
    </location>
    <ligand>
        <name>S-adenosyl-L-methionine</name>
        <dbReference type="ChEBI" id="CHEBI:59789"/>
        <label>2</label>
    </ligand>
</feature>
<accession>A0A841HG93</accession>
<dbReference type="GO" id="GO:0006782">
    <property type="term" value="P:protoporphyrinogen IX biosynthetic process"/>
    <property type="evidence" value="ECO:0007669"/>
    <property type="project" value="UniProtKB-UniPathway"/>
</dbReference>
<feature type="binding site" evidence="17">
    <location>
        <position position="61"/>
    </location>
    <ligand>
        <name>[4Fe-4S] cluster</name>
        <dbReference type="ChEBI" id="CHEBI:49883"/>
        <note>4Fe-4S-S-AdoMet</note>
    </ligand>
</feature>
<comment type="subunit">
    <text evidence="4">Monomer.</text>
</comment>
<evidence type="ECO:0000256" key="4">
    <source>
        <dbReference type="ARBA" id="ARBA00011245"/>
    </source>
</evidence>
<reference evidence="19 20" key="1">
    <citation type="submission" date="2020-08" db="EMBL/GenBank/DDBJ databases">
        <title>Genomic Encyclopedia of Type Strains, Phase IV (KMG-IV): sequencing the most valuable type-strain genomes for metagenomic binning, comparative biology and taxonomic classification.</title>
        <authorList>
            <person name="Goeker M."/>
        </authorList>
    </citation>
    <scope>NUCLEOTIDE SEQUENCE [LARGE SCALE GENOMIC DNA]</scope>
    <source>
        <strain evidence="19 20">DSM 26723</strain>
    </source>
</reference>
<dbReference type="SFLD" id="SFLDS00029">
    <property type="entry name" value="Radical_SAM"/>
    <property type="match status" value="1"/>
</dbReference>
<dbReference type="InterPro" id="IPR034505">
    <property type="entry name" value="Coproporphyrinogen-III_oxidase"/>
</dbReference>
<keyword evidence="7 15" id="KW-0949">S-adenosyl-L-methionine</keyword>
<keyword evidence="5 15" id="KW-0004">4Fe-4S</keyword>
<dbReference type="PANTHER" id="PTHR13932:SF6">
    <property type="entry name" value="OXYGEN-INDEPENDENT COPROPORPHYRINOGEN III OXIDASE"/>
    <property type="match status" value="1"/>
</dbReference>
<dbReference type="GO" id="GO:0051989">
    <property type="term" value="F:coproporphyrinogen dehydrogenase activity"/>
    <property type="evidence" value="ECO:0007669"/>
    <property type="project" value="UniProtKB-EC"/>
</dbReference>
<dbReference type="Pfam" id="PF06969">
    <property type="entry name" value="HemN_C"/>
    <property type="match status" value="1"/>
</dbReference>
<evidence type="ECO:0000256" key="7">
    <source>
        <dbReference type="ARBA" id="ARBA00022691"/>
    </source>
</evidence>
<feature type="binding site" evidence="16">
    <location>
        <position position="186"/>
    </location>
    <ligand>
        <name>S-adenosyl-L-methionine</name>
        <dbReference type="ChEBI" id="CHEBI:59789"/>
        <label>2</label>
    </ligand>
</feature>
<feature type="binding site" evidence="16">
    <location>
        <position position="55"/>
    </location>
    <ligand>
        <name>S-adenosyl-L-methionine</name>
        <dbReference type="ChEBI" id="CHEBI:59789"/>
        <label>1</label>
    </ligand>
</feature>
<evidence type="ECO:0000256" key="6">
    <source>
        <dbReference type="ARBA" id="ARBA00022490"/>
    </source>
</evidence>
<feature type="binding site" evidence="16">
    <location>
        <position position="245"/>
    </location>
    <ligand>
        <name>S-adenosyl-L-methionine</name>
        <dbReference type="ChEBI" id="CHEBI:59789"/>
        <label>2</label>
    </ligand>
</feature>
<dbReference type="InterPro" id="IPR010723">
    <property type="entry name" value="HemN_C"/>
</dbReference>
<evidence type="ECO:0000256" key="5">
    <source>
        <dbReference type="ARBA" id="ARBA00022485"/>
    </source>
</evidence>
<dbReference type="SFLD" id="SFLDG01082">
    <property type="entry name" value="B12-binding_domain_containing"/>
    <property type="match status" value="1"/>
</dbReference>
<dbReference type="RefSeq" id="WP_184329880.1">
    <property type="nucleotide sequence ID" value="NZ_JACHHZ010000001.1"/>
</dbReference>
<evidence type="ECO:0000256" key="12">
    <source>
        <dbReference type="ARBA" id="ARBA00023244"/>
    </source>
</evidence>
<comment type="subcellular location">
    <subcellularLocation>
        <location evidence="1 15">Cytoplasm</location>
    </subcellularLocation>
</comment>
<evidence type="ECO:0000256" key="15">
    <source>
        <dbReference type="PIRNR" id="PIRNR000167"/>
    </source>
</evidence>
<dbReference type="EC" id="1.3.98.3" evidence="15"/>
<comment type="function">
    <text evidence="13">Involved in the heme biosynthesis. Catalyzes the anaerobic oxidative decarboxylation of propionate groups of rings A and B of coproporphyrinogen III to yield the vinyl groups in protoporphyrinogen IX.</text>
</comment>
<dbReference type="SMART" id="SM00729">
    <property type="entry name" value="Elp3"/>
    <property type="match status" value="1"/>
</dbReference>
<dbReference type="GO" id="GO:0051539">
    <property type="term" value="F:4 iron, 4 sulfur cluster binding"/>
    <property type="evidence" value="ECO:0007669"/>
    <property type="project" value="UniProtKB-KW"/>
</dbReference>
<dbReference type="SFLD" id="SFLDG01065">
    <property type="entry name" value="anaerobic_coproporphyrinogen-I"/>
    <property type="match status" value="1"/>
</dbReference>
<dbReference type="CDD" id="cd01335">
    <property type="entry name" value="Radical_SAM"/>
    <property type="match status" value="1"/>
</dbReference>
<evidence type="ECO:0000256" key="1">
    <source>
        <dbReference type="ARBA" id="ARBA00004496"/>
    </source>
</evidence>
<evidence type="ECO:0000256" key="17">
    <source>
        <dbReference type="PIRSR" id="PIRSR000167-2"/>
    </source>
</evidence>
<keyword evidence="6 15" id="KW-0963">Cytoplasm</keyword>
<dbReference type="GO" id="GO:0046872">
    <property type="term" value="F:metal ion binding"/>
    <property type="evidence" value="ECO:0007669"/>
    <property type="project" value="UniProtKB-KW"/>
</dbReference>
<feature type="binding site" evidence="16">
    <location>
        <position position="211"/>
    </location>
    <ligand>
        <name>S-adenosyl-L-methionine</name>
        <dbReference type="ChEBI" id="CHEBI:59789"/>
        <label>2</label>
    </ligand>
</feature>
<feature type="binding site" evidence="16">
    <location>
        <position position="112"/>
    </location>
    <ligand>
        <name>S-adenosyl-L-methionine</name>
        <dbReference type="ChEBI" id="CHEBI:59789"/>
        <label>1</label>
    </ligand>
</feature>
<dbReference type="EMBL" id="JACHHZ010000001">
    <property type="protein sequence ID" value="MBB6092131.1"/>
    <property type="molecule type" value="Genomic_DNA"/>
</dbReference>
<dbReference type="AlphaFoldDB" id="A0A841HG93"/>
<keyword evidence="20" id="KW-1185">Reference proteome</keyword>
<dbReference type="PANTHER" id="PTHR13932">
    <property type="entry name" value="COPROPORPHYRINIGEN III OXIDASE"/>
    <property type="match status" value="1"/>
</dbReference>
<dbReference type="Pfam" id="PF04055">
    <property type="entry name" value="Radical_SAM"/>
    <property type="match status" value="1"/>
</dbReference>
<dbReference type="Proteomes" id="UP000588068">
    <property type="component" value="Unassembled WGS sequence"/>
</dbReference>
<dbReference type="GO" id="GO:0005737">
    <property type="term" value="C:cytoplasm"/>
    <property type="evidence" value="ECO:0007669"/>
    <property type="project" value="UniProtKB-SubCell"/>
</dbReference>
<keyword evidence="9 15" id="KW-0560">Oxidoreductase</keyword>
<feature type="binding site" evidence="17">
    <location>
        <position position="68"/>
    </location>
    <ligand>
        <name>[4Fe-4S] cluster</name>
        <dbReference type="ChEBI" id="CHEBI:49883"/>
        <note>4Fe-4S-S-AdoMet</note>
    </ligand>
</feature>
<dbReference type="Gene3D" id="3.80.30.20">
    <property type="entry name" value="tm_1862 like domain"/>
    <property type="match status" value="1"/>
</dbReference>
<gene>
    <name evidence="19" type="ORF">HNQ60_000977</name>
</gene>
<dbReference type="InterPro" id="IPR004558">
    <property type="entry name" value="Coprogen_oxidase_HemN"/>
</dbReference>
<feature type="binding site" evidence="16">
    <location>
        <position position="147"/>
    </location>
    <ligand>
        <name>S-adenosyl-L-methionine</name>
        <dbReference type="ChEBI" id="CHEBI:59789"/>
        <label>1</label>
    </ligand>
</feature>
<feature type="binding site" evidence="16">
    <location>
        <begin position="113"/>
        <end position="114"/>
    </location>
    <ligand>
        <name>S-adenosyl-L-methionine</name>
        <dbReference type="ChEBI" id="CHEBI:59789"/>
        <label>2</label>
    </ligand>
</feature>
<evidence type="ECO:0000256" key="8">
    <source>
        <dbReference type="ARBA" id="ARBA00022723"/>
    </source>
</evidence>
<dbReference type="NCBIfam" id="TIGR00538">
    <property type="entry name" value="hemN"/>
    <property type="match status" value="1"/>
</dbReference>
<comment type="similarity">
    <text evidence="3 15">Belongs to the anaerobic coproporphyrinogen-III oxidase family.</text>
</comment>
<evidence type="ECO:0000256" key="13">
    <source>
        <dbReference type="ARBA" id="ARBA00024295"/>
    </source>
</evidence>
<comment type="pathway">
    <text evidence="2 15">Porphyrin-containing compound metabolism; protoporphyrin-IX biosynthesis; protoporphyrinogen-IX from coproporphyrinogen-III (AdoMet route): step 1/1.</text>
</comment>
<sequence>MLPIFDPELIRRYDRNGPRYTSYPTAPQFHAGFDTQAYRTAALLSNSSAVPLSIYVHVPFCANPCFYCGCNRVITRNRDQAARYVKALSAEIGMHGRLFHHHRPVEQLHFGGGTPTFLTLDQITEIMRRLRTDFMLIDTPEREYGMEIDPRTVDRETIEGLAQLGFNRISLGVQDFDPHVQEAVNRIQSIEQTREVVEHARRSGIQQIGFDLIYGLPRQTPERFGNTVREVIDIRPTRIAVYGYAHLPEVFKAQRQIRRSELPTSAERLALLRLTVDQLTQAGYVYIGMDHFALPDDKLVHALAAGTLHRNFQGYSSHAQCDLIGMGVSAIGNVGDTYSQNLKDLGAYYTAVEHRQFAICKGLKLNADDRVRRDVIQQLMCNGRVEYSRIQANHCIDFPAYFASELTNLAPMQTDGLLRATDDSIEVSDKGRLLVRNIAMAFDAYMRPRPAGYSAAI</sequence>
<dbReference type="InterPro" id="IPR007197">
    <property type="entry name" value="rSAM"/>
</dbReference>
<evidence type="ECO:0000256" key="3">
    <source>
        <dbReference type="ARBA" id="ARBA00005493"/>
    </source>
</evidence>
<name>A0A841HG93_9GAMM</name>
<evidence type="ECO:0000256" key="10">
    <source>
        <dbReference type="ARBA" id="ARBA00023004"/>
    </source>
</evidence>
<organism evidence="19 20">
    <name type="scientific">Povalibacter uvarum</name>
    <dbReference type="NCBI Taxonomy" id="732238"/>
    <lineage>
        <taxon>Bacteria</taxon>
        <taxon>Pseudomonadati</taxon>
        <taxon>Pseudomonadota</taxon>
        <taxon>Gammaproteobacteria</taxon>
        <taxon>Steroidobacterales</taxon>
        <taxon>Steroidobacteraceae</taxon>
        <taxon>Povalibacter</taxon>
    </lineage>
</organism>
<comment type="caution">
    <text evidence="19">The sequence shown here is derived from an EMBL/GenBank/DDBJ whole genome shotgun (WGS) entry which is preliminary data.</text>
</comment>
<dbReference type="Gene3D" id="1.10.10.920">
    <property type="match status" value="1"/>
</dbReference>
<feature type="domain" description="Radical SAM core" evidence="18">
    <location>
        <begin position="46"/>
        <end position="282"/>
    </location>
</feature>
<dbReference type="UniPathway" id="UPA00251">
    <property type="reaction ID" value="UER00323"/>
</dbReference>
<feature type="binding site" evidence="17">
    <location>
        <position position="65"/>
    </location>
    <ligand>
        <name>[4Fe-4S] cluster</name>
        <dbReference type="ChEBI" id="CHEBI:49883"/>
        <note>4Fe-4S-S-AdoMet</note>
    </ligand>
</feature>
<feature type="binding site" evidence="16">
    <location>
        <position position="174"/>
    </location>
    <ligand>
        <name>S-adenosyl-L-methionine</name>
        <dbReference type="ChEBI" id="CHEBI:59789"/>
        <label>2</label>
    </ligand>
</feature>
<dbReference type="FunFam" id="1.10.10.920:FF:000001">
    <property type="entry name" value="Coproporphyrinogen-III oxidase"/>
    <property type="match status" value="1"/>
</dbReference>
<dbReference type="PIRSF" id="PIRSF000167">
    <property type="entry name" value="HemN"/>
    <property type="match status" value="1"/>
</dbReference>
<protein>
    <recommendedName>
        <fullName evidence="15">Coproporphyrinogen-III oxidase</fullName>
        <ecNumber evidence="15">1.3.98.3</ecNumber>
    </recommendedName>
</protein>
<evidence type="ECO:0000313" key="19">
    <source>
        <dbReference type="EMBL" id="MBB6092131.1"/>
    </source>
</evidence>
<evidence type="ECO:0000256" key="9">
    <source>
        <dbReference type="ARBA" id="ARBA00023002"/>
    </source>
</evidence>
<dbReference type="GO" id="GO:0004109">
    <property type="term" value="F:coproporphyrinogen oxidase activity"/>
    <property type="evidence" value="ECO:0007669"/>
    <property type="project" value="InterPro"/>
</dbReference>
<evidence type="ECO:0000256" key="11">
    <source>
        <dbReference type="ARBA" id="ARBA00023014"/>
    </source>
</evidence>
<evidence type="ECO:0000313" key="20">
    <source>
        <dbReference type="Proteomes" id="UP000588068"/>
    </source>
</evidence>
<comment type="catalytic activity">
    <reaction evidence="14 15">
        <text>coproporphyrinogen III + 2 S-adenosyl-L-methionine = protoporphyrinogen IX + 2 5'-deoxyadenosine + 2 L-methionine + 2 CO2</text>
        <dbReference type="Rhea" id="RHEA:15425"/>
        <dbReference type="ChEBI" id="CHEBI:16526"/>
        <dbReference type="ChEBI" id="CHEBI:17319"/>
        <dbReference type="ChEBI" id="CHEBI:57307"/>
        <dbReference type="ChEBI" id="CHEBI:57309"/>
        <dbReference type="ChEBI" id="CHEBI:57844"/>
        <dbReference type="ChEBI" id="CHEBI:59789"/>
        <dbReference type="EC" id="1.3.98.3"/>
    </reaction>
</comment>
<keyword evidence="12 15" id="KW-0627">Porphyrin biosynthesis</keyword>
<keyword evidence="8 15" id="KW-0479">Metal-binding</keyword>
<evidence type="ECO:0000256" key="16">
    <source>
        <dbReference type="PIRSR" id="PIRSR000167-1"/>
    </source>
</evidence>
<dbReference type="SUPFAM" id="SSF102114">
    <property type="entry name" value="Radical SAM enzymes"/>
    <property type="match status" value="1"/>
</dbReference>
<dbReference type="InterPro" id="IPR058240">
    <property type="entry name" value="rSAM_sf"/>
</dbReference>
<feature type="binding site" evidence="16">
    <location>
        <position position="331"/>
    </location>
    <ligand>
        <name>S-adenosyl-L-methionine</name>
        <dbReference type="ChEBI" id="CHEBI:59789"/>
        <label>1</label>
    </ligand>
</feature>
<dbReference type="InterPro" id="IPR006638">
    <property type="entry name" value="Elp3/MiaA/NifB-like_rSAM"/>
</dbReference>
<keyword evidence="11 15" id="KW-0411">Iron-sulfur</keyword>
<evidence type="ECO:0000256" key="2">
    <source>
        <dbReference type="ARBA" id="ARBA00004785"/>
    </source>
</evidence>
<keyword evidence="10 15" id="KW-0408">Iron</keyword>
<dbReference type="PROSITE" id="PS51918">
    <property type="entry name" value="RADICAL_SAM"/>
    <property type="match status" value="1"/>
</dbReference>
<evidence type="ECO:0000259" key="18">
    <source>
        <dbReference type="PROSITE" id="PS51918"/>
    </source>
</evidence>
<proteinExistence type="inferred from homology"/>
<evidence type="ECO:0000256" key="14">
    <source>
        <dbReference type="ARBA" id="ARBA00048321"/>
    </source>
</evidence>